<proteinExistence type="predicted"/>
<evidence type="ECO:0000313" key="1">
    <source>
        <dbReference type="EMBL" id="MFE3849104.1"/>
    </source>
</evidence>
<comment type="caution">
    <text evidence="1">The sequence shown here is derived from an EMBL/GenBank/DDBJ whole genome shotgun (WGS) entry which is preliminary data.</text>
</comment>
<gene>
    <name evidence="1" type="ORF">ACFX5D_14115</name>
</gene>
<evidence type="ECO:0000313" key="2">
    <source>
        <dbReference type="Proteomes" id="UP001600039"/>
    </source>
</evidence>
<sequence>MTAFKDLGIKAELSTFTGDKIKIDKLLNAEISVLDYKIEDSKVKAGTKLLILQLVKSGTKHVLFTGSTILMQMILKVPKDKFPFTTTIIKESEHLEFT</sequence>
<protein>
    <submittedName>
        <fullName evidence="1">Uncharacterized protein</fullName>
    </submittedName>
</protein>
<reference evidence="1 2" key="1">
    <citation type="submission" date="2024-06" db="EMBL/GenBank/DDBJ databases">
        <title>Flavobacterium spp. isolated from glacier.</title>
        <authorList>
            <person name="Han D."/>
        </authorList>
    </citation>
    <scope>NUCLEOTIDE SEQUENCE [LARGE SCALE GENOMIC DNA]</scope>
    <source>
        <strain evidence="1 2">LB3P45</strain>
    </source>
</reference>
<dbReference type="RefSeq" id="WP_379858850.1">
    <property type="nucleotide sequence ID" value="NZ_JBHZQA010000010.1"/>
</dbReference>
<dbReference type="EMBL" id="JBHZQA010000010">
    <property type="protein sequence ID" value="MFE3849104.1"/>
    <property type="molecule type" value="Genomic_DNA"/>
</dbReference>
<organism evidence="1 2">
    <name type="scientific">Flavobacterium fructosi</name>
    <dbReference type="NCBI Taxonomy" id="3230416"/>
    <lineage>
        <taxon>Bacteria</taxon>
        <taxon>Pseudomonadati</taxon>
        <taxon>Bacteroidota</taxon>
        <taxon>Flavobacteriia</taxon>
        <taxon>Flavobacteriales</taxon>
        <taxon>Flavobacteriaceae</taxon>
        <taxon>Flavobacterium</taxon>
    </lineage>
</organism>
<name>A0ABW6HQ12_9FLAO</name>
<keyword evidence="2" id="KW-1185">Reference proteome</keyword>
<accession>A0ABW6HQ12</accession>
<dbReference type="Proteomes" id="UP001600039">
    <property type="component" value="Unassembled WGS sequence"/>
</dbReference>